<accession>A0A8X6GQC4</accession>
<dbReference type="EMBL" id="BMAO01023213">
    <property type="protein sequence ID" value="GFQ87373.1"/>
    <property type="molecule type" value="Genomic_DNA"/>
</dbReference>
<evidence type="ECO:0000313" key="1">
    <source>
        <dbReference type="EMBL" id="GFQ87373.1"/>
    </source>
</evidence>
<proteinExistence type="predicted"/>
<reference evidence="1" key="1">
    <citation type="submission" date="2020-07" db="EMBL/GenBank/DDBJ databases">
        <title>Multicomponent nature underlies the extraordinary mechanical properties of spider dragline silk.</title>
        <authorList>
            <person name="Kono N."/>
            <person name="Nakamura H."/>
            <person name="Mori M."/>
            <person name="Yoshida Y."/>
            <person name="Ohtoshi R."/>
            <person name="Malay A.D."/>
            <person name="Moran D.A.P."/>
            <person name="Tomita M."/>
            <person name="Numata K."/>
            <person name="Arakawa K."/>
        </authorList>
    </citation>
    <scope>NUCLEOTIDE SEQUENCE</scope>
</reference>
<dbReference type="Proteomes" id="UP000887116">
    <property type="component" value="Unassembled WGS sequence"/>
</dbReference>
<dbReference type="InterPro" id="IPR012337">
    <property type="entry name" value="RNaseH-like_sf"/>
</dbReference>
<comment type="caution">
    <text evidence="1">The sequence shown here is derived from an EMBL/GenBank/DDBJ whole genome shotgun (WGS) entry which is preliminary data.</text>
</comment>
<dbReference type="GO" id="GO:0003676">
    <property type="term" value="F:nucleic acid binding"/>
    <property type="evidence" value="ECO:0007669"/>
    <property type="project" value="InterPro"/>
</dbReference>
<dbReference type="InterPro" id="IPR036397">
    <property type="entry name" value="RNaseH_sf"/>
</dbReference>
<gene>
    <name evidence="1" type="ORF">TNCT_683561</name>
</gene>
<evidence type="ECO:0008006" key="3">
    <source>
        <dbReference type="Google" id="ProtNLM"/>
    </source>
</evidence>
<dbReference type="OrthoDB" id="6437576at2759"/>
<dbReference type="Gene3D" id="3.30.420.10">
    <property type="entry name" value="Ribonuclease H-like superfamily/Ribonuclease H"/>
    <property type="match status" value="1"/>
</dbReference>
<organism evidence="1 2">
    <name type="scientific">Trichonephila clavata</name>
    <name type="common">Joro spider</name>
    <name type="synonym">Nephila clavata</name>
    <dbReference type="NCBI Taxonomy" id="2740835"/>
    <lineage>
        <taxon>Eukaryota</taxon>
        <taxon>Metazoa</taxon>
        <taxon>Ecdysozoa</taxon>
        <taxon>Arthropoda</taxon>
        <taxon>Chelicerata</taxon>
        <taxon>Arachnida</taxon>
        <taxon>Araneae</taxon>
        <taxon>Araneomorphae</taxon>
        <taxon>Entelegynae</taxon>
        <taxon>Araneoidea</taxon>
        <taxon>Nephilidae</taxon>
        <taxon>Trichonephila</taxon>
    </lineage>
</organism>
<sequence>MEISRGGKEIQFIRTSGANTELKITTGQIVSNFTSELNAINEALSFYVSYFPNDAVKSFVIFSDTKSAFEAICNGDINLTKSINIFFKQINKRSIFQLIPAYVGIGGNECAYPFAKEARDLDQPRDLYIDPNLNSHLGGGKRGR</sequence>
<dbReference type="AlphaFoldDB" id="A0A8X6GQC4"/>
<dbReference type="SUPFAM" id="SSF53098">
    <property type="entry name" value="Ribonuclease H-like"/>
    <property type="match status" value="1"/>
</dbReference>
<protein>
    <recommendedName>
        <fullName evidence="3">RNase H type-1 domain-containing protein</fullName>
    </recommendedName>
</protein>
<name>A0A8X6GQC4_TRICU</name>
<keyword evidence="2" id="KW-1185">Reference proteome</keyword>
<evidence type="ECO:0000313" key="2">
    <source>
        <dbReference type="Proteomes" id="UP000887116"/>
    </source>
</evidence>